<name>A0A9K3K9B3_9STRA</name>
<organism evidence="1 3">
    <name type="scientific">Nitzschia inconspicua</name>
    <dbReference type="NCBI Taxonomy" id="303405"/>
    <lineage>
        <taxon>Eukaryota</taxon>
        <taxon>Sar</taxon>
        <taxon>Stramenopiles</taxon>
        <taxon>Ochrophyta</taxon>
        <taxon>Bacillariophyta</taxon>
        <taxon>Bacillariophyceae</taxon>
        <taxon>Bacillariophycidae</taxon>
        <taxon>Bacillariales</taxon>
        <taxon>Bacillariaceae</taxon>
        <taxon>Nitzschia</taxon>
    </lineage>
</organism>
<sequence>MNKRMICDRIVQYLEDETVTTVLDALTNLNKVKAQARKAQAQMAARKMIRFFTQDVYRTQSLFYQRKGALRAAVERAEDFDSYMEPKRRKLEIEQAMVRRIKSQEEWCEKHKTDSFTR</sequence>
<reference evidence="1" key="1">
    <citation type="journal article" date="2021" name="Sci. Rep.">
        <title>Diploid genomic architecture of Nitzschia inconspicua, an elite biomass production diatom.</title>
        <authorList>
            <person name="Oliver A."/>
            <person name="Podell S."/>
            <person name="Pinowska A."/>
            <person name="Traller J.C."/>
            <person name="Smith S.R."/>
            <person name="McClure R."/>
            <person name="Beliaev A."/>
            <person name="Bohutskyi P."/>
            <person name="Hill E.A."/>
            <person name="Rabines A."/>
            <person name="Zheng H."/>
            <person name="Allen L.Z."/>
            <person name="Kuo A."/>
            <person name="Grigoriev I.V."/>
            <person name="Allen A.E."/>
            <person name="Hazlebeck D."/>
            <person name="Allen E.E."/>
        </authorList>
    </citation>
    <scope>NUCLEOTIDE SEQUENCE</scope>
    <source>
        <strain evidence="1">Hildebrandi</strain>
    </source>
</reference>
<dbReference type="Proteomes" id="UP000693970">
    <property type="component" value="Unassembled WGS sequence"/>
</dbReference>
<dbReference type="AlphaFoldDB" id="A0A9K3K9B3"/>
<gene>
    <name evidence="2" type="ORF">IV203_016231</name>
    <name evidence="1" type="ORF">IV203_017446</name>
</gene>
<proteinExistence type="predicted"/>
<dbReference type="EMBL" id="JAGRRH010000020">
    <property type="protein sequence ID" value="KAG7347526.1"/>
    <property type="molecule type" value="Genomic_DNA"/>
</dbReference>
<reference evidence="1" key="2">
    <citation type="submission" date="2021-04" db="EMBL/GenBank/DDBJ databases">
        <authorList>
            <person name="Podell S."/>
        </authorList>
    </citation>
    <scope>NUCLEOTIDE SEQUENCE</scope>
    <source>
        <strain evidence="1">Hildebrandi</strain>
    </source>
</reference>
<evidence type="ECO:0000313" key="3">
    <source>
        <dbReference type="Proteomes" id="UP000693970"/>
    </source>
</evidence>
<evidence type="ECO:0000313" key="1">
    <source>
        <dbReference type="EMBL" id="KAG7338955.1"/>
    </source>
</evidence>
<comment type="caution">
    <text evidence="1">The sequence shown here is derived from an EMBL/GenBank/DDBJ whole genome shotgun (WGS) entry which is preliminary data.</text>
</comment>
<dbReference type="EMBL" id="JAGRRH010000044">
    <property type="protein sequence ID" value="KAG7338955.1"/>
    <property type="molecule type" value="Genomic_DNA"/>
</dbReference>
<evidence type="ECO:0000313" key="2">
    <source>
        <dbReference type="EMBL" id="KAG7347526.1"/>
    </source>
</evidence>
<accession>A0A9K3K9B3</accession>
<protein>
    <submittedName>
        <fullName evidence="1">Uncharacterized protein</fullName>
    </submittedName>
</protein>
<keyword evidence="3" id="KW-1185">Reference proteome</keyword>